<feature type="compositionally biased region" description="Basic and acidic residues" evidence="1">
    <location>
        <begin position="153"/>
        <end position="168"/>
    </location>
</feature>
<feature type="signal peptide" evidence="2">
    <location>
        <begin position="1"/>
        <end position="16"/>
    </location>
</feature>
<evidence type="ECO:0000256" key="1">
    <source>
        <dbReference type="SAM" id="MobiDB-lite"/>
    </source>
</evidence>
<evidence type="ECO:0000313" key="4">
    <source>
        <dbReference type="Proteomes" id="UP000784294"/>
    </source>
</evidence>
<name>A0A448XG56_9PLAT</name>
<evidence type="ECO:0000256" key="2">
    <source>
        <dbReference type="SAM" id="SignalP"/>
    </source>
</evidence>
<comment type="caution">
    <text evidence="3">The sequence shown here is derived from an EMBL/GenBank/DDBJ whole genome shotgun (WGS) entry which is preliminary data.</text>
</comment>
<feature type="compositionally biased region" description="Basic residues" evidence="1">
    <location>
        <begin position="141"/>
        <end position="151"/>
    </location>
</feature>
<protein>
    <submittedName>
        <fullName evidence="3">Uncharacterized protein</fullName>
    </submittedName>
</protein>
<dbReference type="AlphaFoldDB" id="A0A448XG56"/>
<feature type="chain" id="PRO_5019308708" evidence="2">
    <location>
        <begin position="17"/>
        <end position="323"/>
    </location>
</feature>
<dbReference type="Proteomes" id="UP000784294">
    <property type="component" value="Unassembled WGS sequence"/>
</dbReference>
<sequence>MFLLFALFFSPLPSWAQVTSFLNNYPDNAIKDPLGTTNHPVTISTTCNTDRSKNFFPVHSPLPGGSSSFSSSTFSDSCVSSFVGLSNSPASSLMSDPAAACCTSVCEAGSLPTGLPGRLLFALKARMRLRKVVDPVTASSKHQRGKKHSHPKAVGEKKVKYKSEHVQVEAEEDESENRTKNHPLLPSVDSCLGFTIPPSASTSITTTLGSVANPVAAGVTVSSASDLDPDPAESSLMIGLYRVSSIQPLVLVFLTLEQTVAWLAVLSMLVQLHQACYAFPQLGECSPWRLLYLKNSPSEIYCFYLSFSQWVQALEALILYFRD</sequence>
<keyword evidence="2" id="KW-0732">Signal</keyword>
<reference evidence="3" key="1">
    <citation type="submission" date="2018-11" db="EMBL/GenBank/DDBJ databases">
        <authorList>
            <consortium name="Pathogen Informatics"/>
        </authorList>
    </citation>
    <scope>NUCLEOTIDE SEQUENCE</scope>
</reference>
<gene>
    <name evidence="3" type="ORF">PXEA_LOCUS29465</name>
</gene>
<organism evidence="3 4">
    <name type="scientific">Protopolystoma xenopodis</name>
    <dbReference type="NCBI Taxonomy" id="117903"/>
    <lineage>
        <taxon>Eukaryota</taxon>
        <taxon>Metazoa</taxon>
        <taxon>Spiralia</taxon>
        <taxon>Lophotrochozoa</taxon>
        <taxon>Platyhelminthes</taxon>
        <taxon>Monogenea</taxon>
        <taxon>Polyopisthocotylea</taxon>
        <taxon>Polystomatidea</taxon>
        <taxon>Polystomatidae</taxon>
        <taxon>Protopolystoma</taxon>
    </lineage>
</organism>
<feature type="region of interest" description="Disordered" evidence="1">
    <location>
        <begin position="134"/>
        <end position="183"/>
    </location>
</feature>
<keyword evidence="4" id="KW-1185">Reference proteome</keyword>
<dbReference type="EMBL" id="CAAALY010251221">
    <property type="protein sequence ID" value="VEL36025.1"/>
    <property type="molecule type" value="Genomic_DNA"/>
</dbReference>
<accession>A0A448XG56</accession>
<evidence type="ECO:0000313" key="3">
    <source>
        <dbReference type="EMBL" id="VEL36025.1"/>
    </source>
</evidence>
<proteinExistence type="predicted"/>